<gene>
    <name evidence="11" type="ORF">MAPG_00390</name>
</gene>
<evidence type="ECO:0000256" key="9">
    <source>
        <dbReference type="ARBA" id="ARBA00023310"/>
    </source>
</evidence>
<evidence type="ECO:0000256" key="8">
    <source>
        <dbReference type="ARBA" id="ARBA00023136"/>
    </source>
</evidence>
<name>A0A0C4DKV8_MAGP6</name>
<keyword evidence="7" id="KW-0496">Mitochondrion</keyword>
<evidence type="ECO:0008006" key="14">
    <source>
        <dbReference type="Google" id="ProtNLM"/>
    </source>
</evidence>
<keyword evidence="8" id="KW-0472">Membrane</keyword>
<evidence type="ECO:0000256" key="6">
    <source>
        <dbReference type="ARBA" id="ARBA00023065"/>
    </source>
</evidence>
<keyword evidence="3" id="KW-0813">Transport</keyword>
<dbReference type="eggNOG" id="KOG4103">
    <property type="taxonomic scope" value="Eukaryota"/>
</dbReference>
<sequence length="290" mass="30100">MSALIVRQLALRRSANFTSSMRTTVARRFESTATTKAAEGAKETASKAAETAKQAASKTAESSKQAASKTAEATKETASKTAEATKETTSKAAETAKDTGSKAAENAKETAAKAAEAAKETASKAAEAAKETAARAAEGLSRVTSAAAPALMGAAKGASEALGKVGGRTGRFVKFVEAQIPRVIYYSRVGLELGKIVFRNQQMTPPSAATFQTYFQNAWKTLQSPGALMKTISARVPPSDPMQAVRGLSNAQLAAGGVLAAEMLGFFTVGEIIGRFKLIGYHGDAHAAHH</sequence>
<dbReference type="GO" id="GO:0015986">
    <property type="term" value="P:proton motive force-driven ATP synthesis"/>
    <property type="evidence" value="ECO:0007669"/>
    <property type="project" value="InterPro"/>
</dbReference>
<dbReference type="GO" id="GO:0031966">
    <property type="term" value="C:mitochondrial membrane"/>
    <property type="evidence" value="ECO:0007669"/>
    <property type="project" value="UniProtKB-SubCell"/>
</dbReference>
<reference evidence="13" key="2">
    <citation type="submission" date="2010-05" db="EMBL/GenBank/DDBJ databases">
        <title>The genome sequence of Magnaporthe poae strain ATCC 64411.</title>
        <authorList>
            <person name="Ma L.-J."/>
            <person name="Dead R."/>
            <person name="Young S."/>
            <person name="Zeng Q."/>
            <person name="Koehrsen M."/>
            <person name="Alvarado L."/>
            <person name="Berlin A."/>
            <person name="Chapman S.B."/>
            <person name="Chen Z."/>
            <person name="Freedman E."/>
            <person name="Gellesch M."/>
            <person name="Goldberg J."/>
            <person name="Griggs A."/>
            <person name="Gujja S."/>
            <person name="Heilman E.R."/>
            <person name="Heiman D."/>
            <person name="Hepburn T."/>
            <person name="Howarth C."/>
            <person name="Jen D."/>
            <person name="Larson L."/>
            <person name="Mehta T."/>
            <person name="Neiman D."/>
            <person name="Pearson M."/>
            <person name="Roberts A."/>
            <person name="Saif S."/>
            <person name="Shea T."/>
            <person name="Shenoy N."/>
            <person name="Sisk P."/>
            <person name="Stolte C."/>
            <person name="Sykes S."/>
            <person name="Walk T."/>
            <person name="White J."/>
            <person name="Yandava C."/>
            <person name="Haas B."/>
            <person name="Nusbaum C."/>
            <person name="Birren B."/>
        </authorList>
    </citation>
    <scope>NUCLEOTIDE SEQUENCE [LARGE SCALE GENOMIC DNA]</scope>
    <source>
        <strain evidence="13">ATCC 64411 / 73-15</strain>
    </source>
</reference>
<keyword evidence="9" id="KW-0066">ATP synthesis</keyword>
<keyword evidence="13" id="KW-1185">Reference proteome</keyword>
<comment type="similarity">
    <text evidence="2">Belongs to the ATPase g subunit family.</text>
</comment>
<keyword evidence="5" id="KW-0375">Hydrogen ion transport</keyword>
<dbReference type="InterPro" id="IPR006808">
    <property type="entry name" value="ATP_synth_F0_gsu_mt"/>
</dbReference>
<dbReference type="SUPFAM" id="SSF58113">
    <property type="entry name" value="Apolipoprotein A-I"/>
    <property type="match status" value="1"/>
</dbReference>
<organism evidence="12 13">
    <name type="scientific">Magnaporthiopsis poae (strain ATCC 64411 / 73-15)</name>
    <name type="common">Kentucky bluegrass fungus</name>
    <name type="synonym">Magnaporthe poae</name>
    <dbReference type="NCBI Taxonomy" id="644358"/>
    <lineage>
        <taxon>Eukaryota</taxon>
        <taxon>Fungi</taxon>
        <taxon>Dikarya</taxon>
        <taxon>Ascomycota</taxon>
        <taxon>Pezizomycotina</taxon>
        <taxon>Sordariomycetes</taxon>
        <taxon>Sordariomycetidae</taxon>
        <taxon>Magnaporthales</taxon>
        <taxon>Magnaporthaceae</taxon>
        <taxon>Magnaporthiopsis</taxon>
    </lineage>
</organism>
<dbReference type="AlphaFoldDB" id="A0A0C4DKV8"/>
<reference evidence="12" key="4">
    <citation type="journal article" date="2015" name="G3 (Bethesda)">
        <title>Genome sequences of three phytopathogenic species of the Magnaporthaceae family of fungi.</title>
        <authorList>
            <person name="Okagaki L.H."/>
            <person name="Nunes C.C."/>
            <person name="Sailsbery J."/>
            <person name="Clay B."/>
            <person name="Brown D."/>
            <person name="John T."/>
            <person name="Oh Y."/>
            <person name="Young N."/>
            <person name="Fitzgerald M."/>
            <person name="Haas B.J."/>
            <person name="Zeng Q."/>
            <person name="Young S."/>
            <person name="Adiconis X."/>
            <person name="Fan L."/>
            <person name="Levin J.Z."/>
            <person name="Mitchell T.K."/>
            <person name="Okubara P.A."/>
            <person name="Farman M.L."/>
            <person name="Kohn L.M."/>
            <person name="Birren B."/>
            <person name="Ma L.-J."/>
            <person name="Dean R.A."/>
        </authorList>
    </citation>
    <scope>NUCLEOTIDE SEQUENCE</scope>
    <source>
        <strain evidence="12">ATCC 64411 / 73-15</strain>
    </source>
</reference>
<dbReference type="EnsemblFungi" id="MAPG_00390T0">
    <property type="protein sequence ID" value="MAPG_00390T0"/>
    <property type="gene ID" value="MAPG_00390"/>
</dbReference>
<reference evidence="11" key="1">
    <citation type="submission" date="2010-05" db="EMBL/GenBank/DDBJ databases">
        <title>The Genome Sequence of Magnaporthe poae strain ATCC 64411.</title>
        <authorList>
            <consortium name="The Broad Institute Genome Sequencing Platform"/>
            <consortium name="Broad Institute Genome Sequencing Center for Infectious Disease"/>
            <person name="Ma L.-J."/>
            <person name="Dead R."/>
            <person name="Young S."/>
            <person name="Zeng Q."/>
            <person name="Koehrsen M."/>
            <person name="Alvarado L."/>
            <person name="Berlin A."/>
            <person name="Chapman S.B."/>
            <person name="Chen Z."/>
            <person name="Freedman E."/>
            <person name="Gellesch M."/>
            <person name="Goldberg J."/>
            <person name="Griggs A."/>
            <person name="Gujja S."/>
            <person name="Heilman E.R."/>
            <person name="Heiman D."/>
            <person name="Hepburn T."/>
            <person name="Howarth C."/>
            <person name="Jen D."/>
            <person name="Larson L."/>
            <person name="Mehta T."/>
            <person name="Neiman D."/>
            <person name="Pearson M."/>
            <person name="Roberts A."/>
            <person name="Saif S."/>
            <person name="Shea T."/>
            <person name="Shenoy N."/>
            <person name="Sisk P."/>
            <person name="Stolte C."/>
            <person name="Sykes S."/>
            <person name="Walk T."/>
            <person name="White J."/>
            <person name="Yandava C."/>
            <person name="Haas B."/>
            <person name="Nusbaum C."/>
            <person name="Birren B."/>
        </authorList>
    </citation>
    <scope>NUCLEOTIDE SEQUENCE</scope>
    <source>
        <strain evidence="11">ATCC 64411</strain>
    </source>
</reference>
<dbReference type="Proteomes" id="UP000011715">
    <property type="component" value="Unassembled WGS sequence"/>
</dbReference>
<evidence type="ECO:0000256" key="7">
    <source>
        <dbReference type="ARBA" id="ARBA00023128"/>
    </source>
</evidence>
<evidence type="ECO:0000256" key="4">
    <source>
        <dbReference type="ARBA" id="ARBA00022547"/>
    </source>
</evidence>
<dbReference type="PANTHER" id="PTHR47372">
    <property type="entry name" value="DAUER UP-REGULATED-RELATED"/>
    <property type="match status" value="1"/>
</dbReference>
<dbReference type="OrthoDB" id="437at2759"/>
<dbReference type="GO" id="GO:0015078">
    <property type="term" value="F:proton transmembrane transporter activity"/>
    <property type="evidence" value="ECO:0007669"/>
    <property type="project" value="InterPro"/>
</dbReference>
<proteinExistence type="inferred from homology"/>
<keyword evidence="6" id="KW-0406">Ion transport</keyword>
<evidence type="ECO:0000313" key="12">
    <source>
        <dbReference type="EnsemblFungi" id="MAPG_00390T0"/>
    </source>
</evidence>
<dbReference type="GO" id="GO:0045259">
    <property type="term" value="C:proton-transporting ATP synthase complex"/>
    <property type="evidence" value="ECO:0007669"/>
    <property type="project" value="UniProtKB-KW"/>
</dbReference>
<evidence type="ECO:0000313" key="11">
    <source>
        <dbReference type="EMBL" id="KLU81299.1"/>
    </source>
</evidence>
<reference evidence="11" key="3">
    <citation type="submission" date="2011-03" db="EMBL/GenBank/DDBJ databases">
        <title>Annotation of Magnaporthe poae ATCC 64411.</title>
        <authorList>
            <person name="Ma L.-J."/>
            <person name="Dead R."/>
            <person name="Young S.K."/>
            <person name="Zeng Q."/>
            <person name="Gargeya S."/>
            <person name="Fitzgerald M."/>
            <person name="Haas B."/>
            <person name="Abouelleil A."/>
            <person name="Alvarado L."/>
            <person name="Arachchi H.M."/>
            <person name="Berlin A."/>
            <person name="Brown A."/>
            <person name="Chapman S.B."/>
            <person name="Chen Z."/>
            <person name="Dunbar C."/>
            <person name="Freedman E."/>
            <person name="Gearin G."/>
            <person name="Gellesch M."/>
            <person name="Goldberg J."/>
            <person name="Griggs A."/>
            <person name="Gujja S."/>
            <person name="Heiman D."/>
            <person name="Howarth C."/>
            <person name="Larson L."/>
            <person name="Lui A."/>
            <person name="MacDonald P.J.P."/>
            <person name="Mehta T."/>
            <person name="Montmayeur A."/>
            <person name="Murphy C."/>
            <person name="Neiman D."/>
            <person name="Pearson M."/>
            <person name="Priest M."/>
            <person name="Roberts A."/>
            <person name="Saif S."/>
            <person name="Shea T."/>
            <person name="Shenoy N."/>
            <person name="Sisk P."/>
            <person name="Stolte C."/>
            <person name="Sykes S."/>
            <person name="Yandava C."/>
            <person name="Wortman J."/>
            <person name="Nusbaum C."/>
            <person name="Birren B."/>
        </authorList>
    </citation>
    <scope>NUCLEOTIDE SEQUENCE</scope>
    <source>
        <strain evidence="11">ATCC 64411</strain>
    </source>
</reference>
<dbReference type="VEuPathDB" id="FungiDB:MAPG_00390"/>
<dbReference type="STRING" id="644358.A0A0C4DKV8"/>
<feature type="compositionally biased region" description="Basic and acidic residues" evidence="10">
    <location>
        <begin position="72"/>
        <end position="108"/>
    </location>
</feature>
<evidence type="ECO:0000256" key="1">
    <source>
        <dbReference type="ARBA" id="ARBA00004325"/>
    </source>
</evidence>
<dbReference type="Gene3D" id="1.10.287.700">
    <property type="entry name" value="Helix hairpin bin"/>
    <property type="match status" value="1"/>
</dbReference>
<feature type="region of interest" description="Disordered" evidence="10">
    <location>
        <begin position="31"/>
        <end position="108"/>
    </location>
</feature>
<evidence type="ECO:0000256" key="5">
    <source>
        <dbReference type="ARBA" id="ARBA00022781"/>
    </source>
</evidence>
<dbReference type="EMBL" id="GL876966">
    <property type="protein sequence ID" value="KLU81299.1"/>
    <property type="molecule type" value="Genomic_DNA"/>
</dbReference>
<feature type="compositionally biased region" description="Low complexity" evidence="10">
    <location>
        <begin position="46"/>
        <end position="71"/>
    </location>
</feature>
<evidence type="ECO:0000256" key="10">
    <source>
        <dbReference type="SAM" id="MobiDB-lite"/>
    </source>
</evidence>
<dbReference type="EMBL" id="ADBL01000090">
    <property type="status" value="NOT_ANNOTATED_CDS"/>
    <property type="molecule type" value="Genomic_DNA"/>
</dbReference>
<protein>
    <recommendedName>
        <fullName evidence="14">ATP synthase subunit g</fullName>
    </recommendedName>
</protein>
<keyword evidence="4" id="KW-0138">CF(0)</keyword>
<evidence type="ECO:0000256" key="3">
    <source>
        <dbReference type="ARBA" id="ARBA00022448"/>
    </source>
</evidence>
<dbReference type="Pfam" id="PF04718">
    <property type="entry name" value="ATP-synt_G"/>
    <property type="match status" value="1"/>
</dbReference>
<evidence type="ECO:0000313" key="13">
    <source>
        <dbReference type="Proteomes" id="UP000011715"/>
    </source>
</evidence>
<comment type="subcellular location">
    <subcellularLocation>
        <location evidence="1">Mitochondrion membrane</location>
    </subcellularLocation>
</comment>
<reference evidence="12" key="5">
    <citation type="submission" date="2015-06" db="UniProtKB">
        <authorList>
            <consortium name="EnsemblFungi"/>
        </authorList>
    </citation>
    <scope>IDENTIFICATION</scope>
    <source>
        <strain evidence="12">ATCC 64411</strain>
    </source>
</reference>
<evidence type="ECO:0000256" key="2">
    <source>
        <dbReference type="ARBA" id="ARBA00005699"/>
    </source>
</evidence>
<dbReference type="PANTHER" id="PTHR47372:SF11">
    <property type="entry name" value="RE19971P"/>
    <property type="match status" value="1"/>
</dbReference>
<accession>A0A0C4DKV8</accession>